<dbReference type="EMBL" id="FUIG01000064">
    <property type="protein sequence ID" value="SJM34882.1"/>
    <property type="molecule type" value="Genomic_DNA"/>
</dbReference>
<sequence length="289" mass="32531">MLIRLGYEIAIDCAEATPVISLLEIHKDRQADIKRQTRVLTSPTVPTRLYHDLYGNACRRFTAPGGSFRILYDAVVEDSGEADEVNPLAREVPVAELPDDVLCYLLGSRYCETDHLSDLAWQVFGPVPSGWARVQAIVDYVHNRLSFGYGYARPTRTAAQAHEERVGVCRDFAHLAITLCRCMNIPARYANGYLGDIGVPVDPAPMDFSAWLEVFLDGKWYTFDPRHNMPRIGRVVIARGRDATDVPLLHSFGPHRLSLFKVWTYEQESNLFSPPHRGVDRTVTAQMLA</sequence>
<evidence type="ECO:0000313" key="2">
    <source>
        <dbReference type="EMBL" id="SJM34882.1"/>
    </source>
</evidence>
<evidence type="ECO:0000259" key="1">
    <source>
        <dbReference type="SMART" id="SM00460"/>
    </source>
</evidence>
<dbReference type="InterPro" id="IPR002931">
    <property type="entry name" value="Transglutaminase-like"/>
</dbReference>
<feature type="domain" description="Transglutaminase-like" evidence="1">
    <location>
        <begin position="161"/>
        <end position="227"/>
    </location>
</feature>
<proteinExistence type="predicted"/>
<dbReference type="SMART" id="SM00460">
    <property type="entry name" value="TGc"/>
    <property type="match status" value="1"/>
</dbReference>
<reference evidence="3" key="1">
    <citation type="submission" date="2016-12" db="EMBL/GenBank/DDBJ databases">
        <authorList>
            <person name="Brunel B."/>
        </authorList>
    </citation>
    <scope>NUCLEOTIDE SEQUENCE [LARGE SCALE GENOMIC DNA]</scope>
</reference>
<dbReference type="InterPro" id="IPR038765">
    <property type="entry name" value="Papain-like_cys_pep_sf"/>
</dbReference>
<dbReference type="Pfam" id="PF01841">
    <property type="entry name" value="Transglut_core"/>
    <property type="match status" value="1"/>
</dbReference>
<protein>
    <recommendedName>
        <fullName evidence="1">Transglutaminase-like domain-containing protein</fullName>
    </recommendedName>
</protein>
<gene>
    <name evidence="2" type="ORF">BQ8482_540009</name>
</gene>
<dbReference type="Proteomes" id="UP000245698">
    <property type="component" value="Unassembled WGS sequence"/>
</dbReference>
<evidence type="ECO:0000313" key="3">
    <source>
        <dbReference type="Proteomes" id="UP000245698"/>
    </source>
</evidence>
<dbReference type="Gene3D" id="3.10.620.30">
    <property type="match status" value="1"/>
</dbReference>
<dbReference type="PANTHER" id="PTHR33490">
    <property type="entry name" value="BLR5614 PROTEIN-RELATED"/>
    <property type="match status" value="1"/>
</dbReference>
<dbReference type="SUPFAM" id="SSF54001">
    <property type="entry name" value="Cysteine proteinases"/>
    <property type="match status" value="1"/>
</dbReference>
<dbReference type="AlphaFoldDB" id="A0A2P9AUN7"/>
<name>A0A2P9AUN7_9HYPH</name>
<keyword evidence="3" id="KW-1185">Reference proteome</keyword>
<organism evidence="2 3">
    <name type="scientific">Mesorhizobium delmotii</name>
    <dbReference type="NCBI Taxonomy" id="1631247"/>
    <lineage>
        <taxon>Bacteria</taxon>
        <taxon>Pseudomonadati</taxon>
        <taxon>Pseudomonadota</taxon>
        <taxon>Alphaproteobacteria</taxon>
        <taxon>Hyphomicrobiales</taxon>
        <taxon>Phyllobacteriaceae</taxon>
        <taxon>Mesorhizobium</taxon>
    </lineage>
</organism>
<dbReference type="Gene3D" id="2.60.40.2250">
    <property type="match status" value="1"/>
</dbReference>
<dbReference type="PANTHER" id="PTHR33490:SF12">
    <property type="entry name" value="BLL5557 PROTEIN"/>
    <property type="match status" value="1"/>
</dbReference>
<accession>A0A2P9AUN7</accession>
<dbReference type="RefSeq" id="WP_123151228.1">
    <property type="nucleotide sequence ID" value="NZ_FUIG01000064.1"/>
</dbReference>